<evidence type="ECO:0000313" key="2">
    <source>
        <dbReference type="Proteomes" id="UP000317940"/>
    </source>
</evidence>
<keyword evidence="2" id="KW-1185">Reference proteome</keyword>
<name>A0A561TVZ8_9ACTN</name>
<dbReference type="EMBL" id="VIWT01000002">
    <property type="protein sequence ID" value="TWF91282.1"/>
    <property type="molecule type" value="Genomic_DNA"/>
</dbReference>
<dbReference type="InterPro" id="IPR011990">
    <property type="entry name" value="TPR-like_helical_dom_sf"/>
</dbReference>
<comment type="caution">
    <text evidence="1">The sequence shown here is derived from an EMBL/GenBank/DDBJ whole genome shotgun (WGS) entry which is preliminary data.</text>
</comment>
<gene>
    <name evidence="1" type="ORF">FHX73_12394</name>
</gene>
<evidence type="ECO:0000313" key="1">
    <source>
        <dbReference type="EMBL" id="TWF91282.1"/>
    </source>
</evidence>
<accession>A0A561TVZ8</accession>
<protein>
    <recommendedName>
        <fullName evidence="3">Tetratricopeptide repeat protein</fullName>
    </recommendedName>
</protein>
<sequence length="176" mass="18817">MDLSPAVVSEMSGNLDLAARQYEHLAVDDRLSPRDRARAQLWVGTALSKEGENDYAATVMGGAIRSFESLGESEDWSVAHQKLALAHRGGGDLASATRLIEIARATGGSDSVMQQVRLSTAHGHILLSDRATADEGLTVLSQAAQLAAQYGMSHQLHSIEGIRRSFERPTAALRPG</sequence>
<evidence type="ECO:0008006" key="3">
    <source>
        <dbReference type="Google" id="ProtNLM"/>
    </source>
</evidence>
<proteinExistence type="predicted"/>
<reference evidence="1 2" key="1">
    <citation type="submission" date="2019-06" db="EMBL/GenBank/DDBJ databases">
        <title>Sequencing the genomes of 1000 actinobacteria strains.</title>
        <authorList>
            <person name="Klenk H.-P."/>
        </authorList>
    </citation>
    <scope>NUCLEOTIDE SEQUENCE [LARGE SCALE GENOMIC DNA]</scope>
    <source>
        <strain evidence="1 2">DSM 44826</strain>
    </source>
</reference>
<dbReference type="AlphaFoldDB" id="A0A561TVZ8"/>
<organism evidence="1 2">
    <name type="scientific">Kitasatospora viridis</name>
    <dbReference type="NCBI Taxonomy" id="281105"/>
    <lineage>
        <taxon>Bacteria</taxon>
        <taxon>Bacillati</taxon>
        <taxon>Actinomycetota</taxon>
        <taxon>Actinomycetes</taxon>
        <taxon>Kitasatosporales</taxon>
        <taxon>Streptomycetaceae</taxon>
        <taxon>Kitasatospora</taxon>
    </lineage>
</organism>
<dbReference type="SUPFAM" id="SSF48452">
    <property type="entry name" value="TPR-like"/>
    <property type="match status" value="1"/>
</dbReference>
<dbReference type="Proteomes" id="UP000317940">
    <property type="component" value="Unassembled WGS sequence"/>
</dbReference>